<gene>
    <name evidence="18" type="ORF">WICMUC_003608</name>
</gene>
<dbReference type="PANTHER" id="PTHR12389">
    <property type="entry name" value="ZINC FINGER PROTEIN 294"/>
    <property type="match status" value="1"/>
</dbReference>
<evidence type="ECO:0000256" key="10">
    <source>
        <dbReference type="ARBA" id="ARBA00022737"/>
    </source>
</evidence>
<evidence type="ECO:0000256" key="7">
    <source>
        <dbReference type="ARBA" id="ARBA00022490"/>
    </source>
</evidence>
<evidence type="ECO:0000313" key="18">
    <source>
        <dbReference type="EMBL" id="KAH3673502.1"/>
    </source>
</evidence>
<dbReference type="SMART" id="SM01197">
    <property type="entry name" value="FANCL_C"/>
    <property type="match status" value="1"/>
</dbReference>
<reference evidence="18" key="2">
    <citation type="submission" date="2021-01" db="EMBL/GenBank/DDBJ databases">
        <authorList>
            <person name="Schikora-Tamarit M.A."/>
        </authorList>
    </citation>
    <scope>NUCLEOTIDE SEQUENCE</scope>
    <source>
        <strain evidence="18">CBS6341</strain>
    </source>
</reference>
<dbReference type="GO" id="GO:0043023">
    <property type="term" value="F:ribosomal large subunit binding"/>
    <property type="evidence" value="ECO:0007669"/>
    <property type="project" value="TreeGrafter"/>
</dbReference>
<feature type="domain" description="RING-type" evidence="17">
    <location>
        <begin position="1481"/>
        <end position="1527"/>
    </location>
</feature>
<comment type="function">
    <text evidence="14">E3 ubiquitin-protein ligase component of the ribosome quality control complex (RQC), a ribosome-associated complex that mediates ubiquitination and extraction of incompletely synthesized nascent chains for proteasomal degradation. Mediates ubiquitination of proteins derived from mRNAs lacking stop codons (non-stop proteins) and other translation arrest products induced by poly-lysine sequences and tandem rare codons. Ubiquitination leads to CDC48 recruitment for extraction and degradation of the incomplete translation product. May indirectly play a role in chromatin function and transcription.</text>
</comment>
<sequence length="1533" mass="178673">MSFGNPFAISGNSNNGYEDLGPQSLGYNGFEVSLNYISGIPDPSIVSNSQLKLIFKSLQKKDELTKEKALLEFINFINDSNNLTELKDDLVIITWIQLYPKISISESKNVRLMSHQIHTLLISKLQKNILKYLKDSIPILFTGLFDFDSSVSKSTQLNLSIAFNNDEIKLNNLWNLFQSEILNFIDNVFNKETVDTLSDDRYIVKDEADLKYLRLINSTVAIFNQLIKLNKNNVKFTELLSNYQTVFTYENLWHYLLINSNVNNQKIFKSLLNLINSTLINKPELFVEKSWKLLSKRFLKSLKFVDKFDINSNNSIIYSSLILPILTTLINLNSINPDFYHYVKSSKDLIINFLKIGSLNSNPNYYKILSSFINNSKIILLNDNEEDFKIIEEILLNDFDLEVSKNLKFRSGADFIINSLITYLEIITNFNNNQDFTIILEKCLNIQQPSITSRFIDPLSKHIPQETIITKLNSTNISNWKLLLEISIKSPIFLEETLIKSLDNLRDLADHYNDDDDDNDEEREKGEEFVKIPTFTIFQFVINKNLSQYSTQIEEFIDELPSFITPLTLDQCINILIDYSKFIKINKQVFLESFDNSLAKLNIINSKDQLITKLDQFNFKDELLHHSEELRSVVNEISTSYDFQNDNIFQKHLIDKQSLINLYKLAESKNKLDKFVEFYWKNNSSNGDLLVYLIINTDILNYLFKSSNIEILTKIESLLVKNIDIKNKFFISINQNIQSLSLSSSSSTLPIPLIEHLKFFISSNPSYISDLIPTNLYKDFLDSYGEVIDSRLSLGNPLETGIYLLSPKIDSFQFQPLRKIIDYAIFLNKLDLDFNDEVLIFLNIIHEVAIDYDFLISGIETNYQDQLVSITNKLFLKGFKDQSHGSIIDQIITDSYDTSILSKLLTESNPILNFYKLRILISILNNFEPIQDQLDLEPYIKSKLRSKDINDILRLITILTNVDLSISKYERLRNLVGSELIGLRPNEILSQGLSRLILLNRFIENSKNEEPLQPQRFNMIINELNKWIESDISYESDFTNLRIVLLKFLQNFNLINLEKSEKFQELTENLITDSIGFITMNLDEEEAEDSIELKYQSLKLYLILERQGEEISSVKDEIFAIFLNESFNKEQSNQPIKLYNDLLIRFIQTVPTKKFVGHYDELLQKNNRLNNNFQIRRPILQIISELILTRQQDVVIEYELNKDVSQLDKFKIESKFIENVLKIPDFNGLNHEEEDQELIKYLWNWSLILLKFNDISLKLRSIYISQLQSHDELIFKFLNFLTFLIINNSDKEILNKLNSNENLFLEYSFDNNNYISLDEEIKFLSIHLYYKLLISIGSLSTNWFNNIKDRNFKNKIEDFTIKYISPSLILTKLQDFETKSTKLINGDDNLTIKLNKTLNEIKINYLIDEQQMEVLFKIPSNYPLNNIEIIGTQRIGVKELQWKSWVLSSQTILSFQNGSILESLEFFLKNVSYHFKGFEECSICYSILHSDNSLPSKTCSTCNNKFHSACLYKWFKSSGGNTCPLCRSTFNFR</sequence>
<dbReference type="EC" id="2.3.2.27" evidence="5 16"/>
<dbReference type="SMART" id="SM00744">
    <property type="entry name" value="RINGv"/>
    <property type="match status" value="1"/>
</dbReference>
<comment type="catalytic activity">
    <reaction evidence="1 16">
        <text>S-ubiquitinyl-[E2 ubiquitin-conjugating enzyme]-L-cysteine + [acceptor protein]-L-lysine = [E2 ubiquitin-conjugating enzyme]-L-cysteine + N(6)-ubiquitinyl-[acceptor protein]-L-lysine.</text>
        <dbReference type="EC" id="2.3.2.27"/>
    </reaction>
</comment>
<comment type="subunit">
    <text evidence="16">Component of the ribosome quality control complex (RQC).</text>
</comment>
<evidence type="ECO:0000259" key="17">
    <source>
        <dbReference type="PROSITE" id="PS50089"/>
    </source>
</evidence>
<comment type="function">
    <text evidence="16">E3 ubiquitin-protein ligase. Component of the ribosome quality control complex (RQC), a ribosome-associated complex that mediates ubiquitination and extraction of incompletely synthesized nascent chains for proteasomal degradation.</text>
</comment>
<reference evidence="18" key="1">
    <citation type="journal article" date="2021" name="Open Biol.">
        <title>Shared evolutionary footprints suggest mitochondrial oxidative damage underlies multiple complex I losses in fungi.</title>
        <authorList>
            <person name="Schikora-Tamarit M.A."/>
            <person name="Marcet-Houben M."/>
            <person name="Nosek J."/>
            <person name="Gabaldon T."/>
        </authorList>
    </citation>
    <scope>NUCLEOTIDE SEQUENCE</scope>
    <source>
        <strain evidence="18">CBS6341</strain>
    </source>
</reference>
<evidence type="ECO:0000313" key="19">
    <source>
        <dbReference type="Proteomes" id="UP000769528"/>
    </source>
</evidence>
<dbReference type="GO" id="GO:0008270">
    <property type="term" value="F:zinc ion binding"/>
    <property type="evidence" value="ECO:0007669"/>
    <property type="project" value="UniProtKB-KW"/>
</dbReference>
<evidence type="ECO:0000256" key="16">
    <source>
        <dbReference type="RuleBase" id="RU367090"/>
    </source>
</evidence>
<dbReference type="Gene3D" id="3.30.40.10">
    <property type="entry name" value="Zinc/RING finger domain, C3HC4 (zinc finger)"/>
    <property type="match status" value="1"/>
</dbReference>
<evidence type="ECO:0000256" key="6">
    <source>
        <dbReference type="ARBA" id="ARBA00017157"/>
    </source>
</evidence>
<evidence type="ECO:0000256" key="4">
    <source>
        <dbReference type="ARBA" id="ARBA00007997"/>
    </source>
</evidence>
<name>A0A9P8PK01_9ASCO</name>
<dbReference type="InterPro" id="IPR039795">
    <property type="entry name" value="LTN1/Rkr1"/>
</dbReference>
<keyword evidence="10" id="KW-0677">Repeat</keyword>
<dbReference type="OrthoDB" id="6108at2759"/>
<dbReference type="InterPro" id="IPR054477">
    <property type="entry name" value="LTN1_E3_ligase_6th"/>
</dbReference>
<keyword evidence="8 16" id="KW-0808">Transferase</keyword>
<dbReference type="Pfam" id="PF13639">
    <property type="entry name" value="zf-RING_2"/>
    <property type="match status" value="1"/>
</dbReference>
<evidence type="ECO:0000256" key="9">
    <source>
        <dbReference type="ARBA" id="ARBA00022723"/>
    </source>
</evidence>
<keyword evidence="11 15" id="KW-0863">Zinc-finger</keyword>
<keyword evidence="9 16" id="KW-0479">Metal-binding</keyword>
<dbReference type="InterPro" id="IPR013083">
    <property type="entry name" value="Znf_RING/FYVE/PHD"/>
</dbReference>
<dbReference type="Pfam" id="PF22999">
    <property type="entry name" value="LTN1_E3_ligase_6th"/>
    <property type="match status" value="1"/>
</dbReference>
<dbReference type="GO" id="GO:0061630">
    <property type="term" value="F:ubiquitin protein ligase activity"/>
    <property type="evidence" value="ECO:0007669"/>
    <property type="project" value="UniProtKB-UniRule"/>
</dbReference>
<dbReference type="FunFam" id="3.30.40.10:FF:000038">
    <property type="entry name" value="E3 ubiquitin-protein ligase listerin"/>
    <property type="match status" value="1"/>
</dbReference>
<evidence type="ECO:0000256" key="13">
    <source>
        <dbReference type="ARBA" id="ARBA00022833"/>
    </source>
</evidence>
<dbReference type="PANTHER" id="PTHR12389:SF0">
    <property type="entry name" value="E3 UBIQUITIN-PROTEIN LIGASE LISTERIN"/>
    <property type="match status" value="1"/>
</dbReference>
<organism evidence="18 19">
    <name type="scientific">Wickerhamomyces mucosus</name>
    <dbReference type="NCBI Taxonomy" id="1378264"/>
    <lineage>
        <taxon>Eukaryota</taxon>
        <taxon>Fungi</taxon>
        <taxon>Dikarya</taxon>
        <taxon>Ascomycota</taxon>
        <taxon>Saccharomycotina</taxon>
        <taxon>Saccharomycetes</taxon>
        <taxon>Phaffomycetales</taxon>
        <taxon>Wickerhamomycetaceae</taxon>
        <taxon>Wickerhamomyces</taxon>
    </lineage>
</organism>
<evidence type="ECO:0000256" key="1">
    <source>
        <dbReference type="ARBA" id="ARBA00000900"/>
    </source>
</evidence>
<evidence type="ECO:0000256" key="11">
    <source>
        <dbReference type="ARBA" id="ARBA00022771"/>
    </source>
</evidence>
<dbReference type="Pfam" id="PF22958">
    <property type="entry name" value="Ltn1_1st"/>
    <property type="match status" value="1"/>
</dbReference>
<dbReference type="InterPro" id="IPR054476">
    <property type="entry name" value="Ltn1_N"/>
</dbReference>
<dbReference type="GO" id="GO:1990112">
    <property type="term" value="C:RQC complex"/>
    <property type="evidence" value="ECO:0007669"/>
    <property type="project" value="UniProtKB-UniRule"/>
</dbReference>
<protein>
    <recommendedName>
        <fullName evidence="6 16">E3 ubiquitin-protein ligase listerin</fullName>
        <ecNumber evidence="5 16">2.3.2.27</ecNumber>
    </recommendedName>
    <alternativeName>
        <fullName evidence="16">RING-type E3 ubiquitin transferase listerin</fullName>
    </alternativeName>
</protein>
<evidence type="ECO:0000256" key="3">
    <source>
        <dbReference type="ARBA" id="ARBA00004906"/>
    </source>
</evidence>
<dbReference type="InterPro" id="IPR054478">
    <property type="entry name" value="LTN1_UBC"/>
</dbReference>
<evidence type="ECO:0000256" key="14">
    <source>
        <dbReference type="ARBA" id="ARBA00055150"/>
    </source>
</evidence>
<comment type="caution">
    <text evidence="18">The sequence shown here is derived from an EMBL/GenBank/DDBJ whole genome shotgun (WGS) entry which is preliminary data.</text>
</comment>
<comment type="pathway">
    <text evidence="3 16">Protein modification; protein ubiquitination.</text>
</comment>
<evidence type="ECO:0000256" key="2">
    <source>
        <dbReference type="ARBA" id="ARBA00004514"/>
    </source>
</evidence>
<dbReference type="GO" id="GO:0072344">
    <property type="term" value="P:rescue of stalled ribosome"/>
    <property type="evidence" value="ECO:0007669"/>
    <property type="project" value="UniProtKB-UniRule"/>
</dbReference>
<keyword evidence="12 16" id="KW-0833">Ubl conjugation pathway</keyword>
<evidence type="ECO:0000256" key="8">
    <source>
        <dbReference type="ARBA" id="ARBA00022679"/>
    </source>
</evidence>
<dbReference type="Proteomes" id="UP000769528">
    <property type="component" value="Unassembled WGS sequence"/>
</dbReference>
<evidence type="ECO:0000256" key="15">
    <source>
        <dbReference type="PROSITE-ProRule" id="PRU00175"/>
    </source>
</evidence>
<dbReference type="EMBL" id="JAEUBF010000974">
    <property type="protein sequence ID" value="KAH3673502.1"/>
    <property type="molecule type" value="Genomic_DNA"/>
</dbReference>
<dbReference type="PROSITE" id="PS50089">
    <property type="entry name" value="ZF_RING_2"/>
    <property type="match status" value="1"/>
</dbReference>
<dbReference type="Pfam" id="PF23009">
    <property type="entry name" value="UBC_like"/>
    <property type="match status" value="1"/>
</dbReference>
<dbReference type="SMART" id="SM00184">
    <property type="entry name" value="RING"/>
    <property type="match status" value="1"/>
</dbReference>
<evidence type="ECO:0000256" key="12">
    <source>
        <dbReference type="ARBA" id="ARBA00022786"/>
    </source>
</evidence>
<dbReference type="InterPro" id="IPR011016">
    <property type="entry name" value="Znf_RING-CH"/>
</dbReference>
<dbReference type="GO" id="GO:1990116">
    <property type="term" value="P:ribosome-associated ubiquitin-dependent protein catabolic process"/>
    <property type="evidence" value="ECO:0007669"/>
    <property type="project" value="UniProtKB-UniRule"/>
</dbReference>
<proteinExistence type="inferred from homology"/>
<keyword evidence="13 16" id="KW-0862">Zinc</keyword>
<keyword evidence="7" id="KW-0963">Cytoplasm</keyword>
<dbReference type="CDD" id="cd16491">
    <property type="entry name" value="RING-CH-C4HC3_LTN1"/>
    <property type="match status" value="1"/>
</dbReference>
<dbReference type="GO" id="GO:0005829">
    <property type="term" value="C:cytosol"/>
    <property type="evidence" value="ECO:0007669"/>
    <property type="project" value="UniProtKB-SubCell"/>
</dbReference>
<accession>A0A9P8PK01</accession>
<comment type="similarity">
    <text evidence="4 16">Belongs to the LTN1 family.</text>
</comment>
<keyword evidence="19" id="KW-1185">Reference proteome</keyword>
<dbReference type="SUPFAM" id="SSF57850">
    <property type="entry name" value="RING/U-box"/>
    <property type="match status" value="1"/>
</dbReference>
<dbReference type="InterPro" id="IPR001841">
    <property type="entry name" value="Znf_RING"/>
</dbReference>
<comment type="subcellular location">
    <subcellularLocation>
        <location evidence="2">Cytoplasm</location>
        <location evidence="2">Cytosol</location>
    </subcellularLocation>
</comment>
<dbReference type="InterPro" id="IPR039804">
    <property type="entry name" value="RING-CH-C4HC3_LTN1"/>
</dbReference>
<evidence type="ECO:0000256" key="5">
    <source>
        <dbReference type="ARBA" id="ARBA00012483"/>
    </source>
</evidence>